<dbReference type="SUPFAM" id="SSF50447">
    <property type="entry name" value="Translation proteins"/>
    <property type="match status" value="1"/>
</dbReference>
<dbReference type="PANTHER" id="PTHR42908">
    <property type="entry name" value="TRANSLATION ELONGATION FACTOR-RELATED"/>
    <property type="match status" value="1"/>
</dbReference>
<dbReference type="Pfam" id="PF03144">
    <property type="entry name" value="GTP_EFTU_D2"/>
    <property type="match status" value="1"/>
</dbReference>
<dbReference type="Gene3D" id="3.30.70.240">
    <property type="match status" value="1"/>
</dbReference>
<evidence type="ECO:0000256" key="1">
    <source>
        <dbReference type="SAM" id="MobiDB-lite"/>
    </source>
</evidence>
<dbReference type="Pfam" id="PF00009">
    <property type="entry name" value="GTP_EFTU"/>
    <property type="match status" value="1"/>
</dbReference>
<dbReference type="InterPro" id="IPR004161">
    <property type="entry name" value="EFTu-like_2"/>
</dbReference>
<feature type="region of interest" description="Disordered" evidence="1">
    <location>
        <begin position="23"/>
        <end position="47"/>
    </location>
</feature>
<dbReference type="InterPro" id="IPR000640">
    <property type="entry name" value="EFG_V-like"/>
</dbReference>
<dbReference type="GO" id="GO:1990904">
    <property type="term" value="C:ribonucleoprotein complex"/>
    <property type="evidence" value="ECO:0007669"/>
    <property type="project" value="TreeGrafter"/>
</dbReference>
<dbReference type="InterPro" id="IPR048876">
    <property type="entry name" value="BipA_C"/>
</dbReference>
<dbReference type="PRINTS" id="PR00315">
    <property type="entry name" value="ELONGATNFCT"/>
</dbReference>
<dbReference type="CDD" id="cd16263">
    <property type="entry name" value="BipA_III"/>
    <property type="match status" value="1"/>
</dbReference>
<keyword evidence="4" id="KW-1185">Reference proteome</keyword>
<dbReference type="GO" id="GO:0005829">
    <property type="term" value="C:cytosol"/>
    <property type="evidence" value="ECO:0007669"/>
    <property type="project" value="TreeGrafter"/>
</dbReference>
<accession>A0AAW1NUC5</accession>
<dbReference type="FunFam" id="3.30.70.240:FF:000002">
    <property type="entry name" value="GTP-binding protein TypA"/>
    <property type="match status" value="1"/>
</dbReference>
<dbReference type="Pfam" id="PF00679">
    <property type="entry name" value="EFG_C"/>
    <property type="match status" value="1"/>
</dbReference>
<dbReference type="InterPro" id="IPR027417">
    <property type="entry name" value="P-loop_NTPase"/>
</dbReference>
<dbReference type="Gene3D" id="2.40.50.250">
    <property type="entry name" value="bipa protein"/>
    <property type="match status" value="1"/>
</dbReference>
<dbReference type="InterPro" id="IPR000795">
    <property type="entry name" value="T_Tr_GTP-bd_dom"/>
</dbReference>
<dbReference type="InterPro" id="IPR031157">
    <property type="entry name" value="G_TR_CS"/>
</dbReference>
<dbReference type="FunFam" id="3.30.70.870:FF:000003">
    <property type="entry name" value="GTP-binding protein TypA"/>
    <property type="match status" value="1"/>
</dbReference>
<dbReference type="PROSITE" id="PS00301">
    <property type="entry name" value="G_TR_1"/>
    <property type="match status" value="1"/>
</dbReference>
<dbReference type="PANTHER" id="PTHR42908:SF8">
    <property type="entry name" value="TR-TYPE G DOMAIN-CONTAINING PROTEIN"/>
    <property type="match status" value="1"/>
</dbReference>
<dbReference type="InterPro" id="IPR035651">
    <property type="entry name" value="BipA_V"/>
</dbReference>
<dbReference type="Gene3D" id="2.40.30.10">
    <property type="entry name" value="Translation factors"/>
    <property type="match status" value="1"/>
</dbReference>
<dbReference type="InterPro" id="IPR005225">
    <property type="entry name" value="Small_GTP-bd"/>
</dbReference>
<dbReference type="InterPro" id="IPR035647">
    <property type="entry name" value="EFG_III/V"/>
</dbReference>
<organism evidence="3 4">
    <name type="scientific">Symbiochloris irregularis</name>
    <dbReference type="NCBI Taxonomy" id="706552"/>
    <lineage>
        <taxon>Eukaryota</taxon>
        <taxon>Viridiplantae</taxon>
        <taxon>Chlorophyta</taxon>
        <taxon>core chlorophytes</taxon>
        <taxon>Trebouxiophyceae</taxon>
        <taxon>Trebouxiales</taxon>
        <taxon>Trebouxiaceae</taxon>
        <taxon>Symbiochloris</taxon>
    </lineage>
</organism>
<dbReference type="CDD" id="cd01891">
    <property type="entry name" value="TypA_BipA"/>
    <property type="match status" value="1"/>
</dbReference>
<dbReference type="GO" id="GO:0005525">
    <property type="term" value="F:GTP binding"/>
    <property type="evidence" value="ECO:0007669"/>
    <property type="project" value="InterPro"/>
</dbReference>
<dbReference type="GO" id="GO:0003924">
    <property type="term" value="F:GTPase activity"/>
    <property type="evidence" value="ECO:0007669"/>
    <property type="project" value="InterPro"/>
</dbReference>
<dbReference type="AlphaFoldDB" id="A0AAW1NUC5"/>
<dbReference type="CDD" id="cd03691">
    <property type="entry name" value="BipA_TypA_II"/>
    <property type="match status" value="1"/>
</dbReference>
<reference evidence="3 4" key="1">
    <citation type="journal article" date="2024" name="Nat. Commun.">
        <title>Phylogenomics reveals the evolutionary origins of lichenization in chlorophyte algae.</title>
        <authorList>
            <person name="Puginier C."/>
            <person name="Libourel C."/>
            <person name="Otte J."/>
            <person name="Skaloud P."/>
            <person name="Haon M."/>
            <person name="Grisel S."/>
            <person name="Petersen M."/>
            <person name="Berrin J.G."/>
            <person name="Delaux P.M."/>
            <person name="Dal Grande F."/>
            <person name="Keller J."/>
        </authorList>
    </citation>
    <scope>NUCLEOTIDE SEQUENCE [LARGE SCALE GENOMIC DNA]</scope>
    <source>
        <strain evidence="3 4">SAG 2036</strain>
    </source>
</reference>
<sequence>MRLPCRSPSDHGELAARCSALPVSRGRAGPTQAPRRGLAEARSLPAQPPAQCLRPARLCSSRLYSTAEAEAPLEEVSGVELEGSFTRTSREDIRNIAIIAHVDHGKTTLVDAMLRQSNIFREGTAMQDRIMDSNDLERERGITILSKNTAVRFKGIKINIIDTPGHADFGGEVERVLNMCDGVLLLVDAVEGPMPQTRFVLRKALDLNKKVVVVVNKVDRPASRPDYVIDTTFDLFVELGATDEQLDFPIVYASGQNGTAGPDPDSLAPTLEPLFDCIVENVSPPAVRVADPLQLLVTNLDYDDFKGRLGIGRVTAGHLMRGEQIIITRDDQPPRPGKISELFVYDNFSRVPVERVEAGDICAFAGLSNASIGETINNPASPRPLPSIEVELPTVRMAFMVNTSAFAGNEGKYVTSRNLRERLMRELERNLALRVEDGDAADSFIVSGRGTLHISILIENMRREGYEMAVGPPRVITKKTDQGTLEPFENAYVEVPEEHVGPVVDLLGSRKGQMLDMSVTAEGLSLIKYRIPTRGLLGLRNAMLTSTKGTAVLNTNFADYAPSCGEIMTRELGSLTAWELGTVTAYAMESTQQRGRMFVNPGEDVYENQVIGIHQRAGDLKVNVCKKKALTNMRSANKEQGIVLNDTIQMGLDDALEYIADDELVEVTPLSVRIRKNPAMLRRGR</sequence>
<dbReference type="Pfam" id="PF21018">
    <property type="entry name" value="BipA_C"/>
    <property type="match status" value="1"/>
</dbReference>
<dbReference type="InterPro" id="IPR009000">
    <property type="entry name" value="Transl_B-barrel_sf"/>
</dbReference>
<dbReference type="SMART" id="SM00838">
    <property type="entry name" value="EFG_C"/>
    <property type="match status" value="1"/>
</dbReference>
<name>A0AAW1NUC5_9CHLO</name>
<dbReference type="PROSITE" id="PS51722">
    <property type="entry name" value="G_TR_2"/>
    <property type="match status" value="1"/>
</dbReference>
<dbReference type="FunFam" id="3.40.50.300:FF:000055">
    <property type="entry name" value="GTP-binding protein TypA"/>
    <property type="match status" value="1"/>
</dbReference>
<dbReference type="Gene3D" id="3.30.70.870">
    <property type="entry name" value="Elongation Factor G (Translational Gtpase), domain 3"/>
    <property type="match status" value="1"/>
</dbReference>
<dbReference type="CDD" id="cd03710">
    <property type="entry name" value="BipA_TypA_C"/>
    <property type="match status" value="1"/>
</dbReference>
<dbReference type="NCBIfam" id="TIGR00231">
    <property type="entry name" value="small_GTP"/>
    <property type="match status" value="1"/>
</dbReference>
<feature type="domain" description="Tr-type G" evidence="2">
    <location>
        <begin position="91"/>
        <end position="286"/>
    </location>
</feature>
<dbReference type="EMBL" id="JALJOQ010000105">
    <property type="protein sequence ID" value="KAK9797730.1"/>
    <property type="molecule type" value="Genomic_DNA"/>
</dbReference>
<proteinExistence type="inferred from homology"/>
<dbReference type="FunFam" id="2.40.50.250:FF:000001">
    <property type="entry name" value="GTP-binding protein TypA"/>
    <property type="match status" value="1"/>
</dbReference>
<dbReference type="InterPro" id="IPR047042">
    <property type="entry name" value="BipA_II"/>
</dbReference>
<dbReference type="Gene3D" id="3.40.50.300">
    <property type="entry name" value="P-loop containing nucleotide triphosphate hydrolases"/>
    <property type="match status" value="1"/>
</dbReference>
<evidence type="ECO:0000259" key="2">
    <source>
        <dbReference type="PROSITE" id="PS51722"/>
    </source>
</evidence>
<comment type="caution">
    <text evidence="3">The sequence shown here is derived from an EMBL/GenBank/DDBJ whole genome shotgun (WGS) entry which is preliminary data.</text>
</comment>
<dbReference type="InterPro" id="IPR006298">
    <property type="entry name" value="BipA"/>
</dbReference>
<dbReference type="SUPFAM" id="SSF52540">
    <property type="entry name" value="P-loop containing nucleoside triphosphate hydrolases"/>
    <property type="match status" value="1"/>
</dbReference>
<gene>
    <name evidence="3" type="ORF">WJX73_002120</name>
</gene>
<dbReference type="NCBIfam" id="TIGR01394">
    <property type="entry name" value="TypA_BipA"/>
    <property type="match status" value="1"/>
</dbReference>
<dbReference type="InterPro" id="IPR042116">
    <property type="entry name" value="TypA/BipA_C"/>
</dbReference>
<evidence type="ECO:0000313" key="3">
    <source>
        <dbReference type="EMBL" id="KAK9797730.1"/>
    </source>
</evidence>
<dbReference type="InterPro" id="IPR047043">
    <property type="entry name" value="BipA_III"/>
</dbReference>
<protein>
    <recommendedName>
        <fullName evidence="2">Tr-type G domain-containing protein</fullName>
    </recommendedName>
</protein>
<dbReference type="SUPFAM" id="SSF54980">
    <property type="entry name" value="EF-G C-terminal domain-like"/>
    <property type="match status" value="2"/>
</dbReference>
<dbReference type="HAMAP" id="MF_00849">
    <property type="entry name" value="BipA"/>
    <property type="match status" value="1"/>
</dbReference>
<dbReference type="InterPro" id="IPR047041">
    <property type="entry name" value="BipA_GTP-bd_dom"/>
</dbReference>
<evidence type="ECO:0000313" key="4">
    <source>
        <dbReference type="Proteomes" id="UP001465755"/>
    </source>
</evidence>
<dbReference type="Proteomes" id="UP001465755">
    <property type="component" value="Unassembled WGS sequence"/>
</dbReference>